<dbReference type="Proteomes" id="UP000016930">
    <property type="component" value="Unassembled WGS sequence"/>
</dbReference>
<evidence type="ECO:0000313" key="15">
    <source>
        <dbReference type="Proteomes" id="UP000016930"/>
    </source>
</evidence>
<dbReference type="SUPFAM" id="SSF52279">
    <property type="entry name" value="Beta-D-glucan exohydrolase, C-terminal domain"/>
    <property type="match status" value="1"/>
</dbReference>
<evidence type="ECO:0000256" key="11">
    <source>
        <dbReference type="RuleBase" id="RU361161"/>
    </source>
</evidence>
<evidence type="ECO:0000256" key="4">
    <source>
        <dbReference type="ARBA" id="ARBA00012744"/>
    </source>
</evidence>
<dbReference type="InterPro" id="IPR013783">
    <property type="entry name" value="Ig-like_fold"/>
</dbReference>
<dbReference type="PROSITE" id="PS00775">
    <property type="entry name" value="GLYCOSYL_HYDROL_F3"/>
    <property type="match status" value="1"/>
</dbReference>
<sequence>MQLSHRLRALAALLAVVGGPLSVHAAQESAASISASSAPASILSSALSSVSASAVSSASVVPSSAPTSAPVSSSAAVSSSAPGPSSSAPVSLSSVLSSAPASLSSVISSAPASVSVSFSAASSASASASISSVASTPISASSAFISVSIPASNASISASTTAPPSVSVSASAAAAGSPSFNSGTGTETGPITVPLSEYTFSSFPVASSTPIPKVFVPVTPANPPPVSSDEIPDFAQAWADAYEKAEAFTLGLTVPEKVNVVTGVGWENGRCVGNIPAVGEWPGLCLEDSPLGVRDTDFNTAFPAGITAASTFNRSLIRTRGAFMGAEFKGKGVNLALGPMMNMGRVAQGGRNWEGFGADPFLSGAAAYETVLGLQSSGVQATAKHFINNEQEYKRTQESSNVDDRTEHEIYVAPFLQAVRAGVAAVMCSYNLVNDTYACENNRTLNQILKGELGFRGFVMSDWSAQHSTLSAVAGLDMSMPGDIDLGSHTSWWGPNLTAFVDNSTIPDSRLDDMVTRILASWYFLGQDAPDFPPVSFNAFNNNDPATNQHVDVQGDHWTVVREIGAAGTALLKNNGALPLNKPKNIAIIGSDAADASMGPNGFSDRGGDDGILAMGWGSGTANYPYLIAPVDAIQDRAVQDGTDVNWWFLDFNTAGAQTAAFGFEAAIVFANADSGEQYITVDGNAGDRNNLTLWHNADNLINAVAEVNNNTIVVVHSVGPCILEAWIENPNVTAVLWANIAGQEAGNSIVDVLYGDFNPSGRLPYTIAKSPSDYPAQPTGGGGPNDIISVPYTEGLFIDYRHFDAQNITPRFEFGFGLSYTTFAYSNLRTSTIAQQDHDSTQLEQAWAKGEATPNVEGASTAVWLHRPAFEVTFEVKNTGPVAGGEIPQLYLHSPDSSEPPSLLRGFADVLLSPGESQTVRITLSRYDLSVWDVDAQGWRKPSGAFQISVGASSRDFRLSGTLPV</sequence>
<keyword evidence="8 11" id="KW-0119">Carbohydrate metabolism</keyword>
<protein>
    <recommendedName>
        <fullName evidence="4 11">beta-glucosidase</fullName>
        <ecNumber evidence="4 11">3.2.1.21</ecNumber>
    </recommendedName>
</protein>
<keyword evidence="5 11" id="KW-0378">Hydrolase</keyword>
<comment type="catalytic activity">
    <reaction evidence="1 11">
        <text>Hydrolysis of terminal, non-reducing beta-D-glucosyl residues with release of beta-D-glucose.</text>
        <dbReference type="EC" id="3.2.1.21"/>
    </reaction>
</comment>
<keyword evidence="7" id="KW-0325">Glycoprotein</keyword>
<name>M2QKW3_CERS8</name>
<dbReference type="InterPro" id="IPR017853">
    <property type="entry name" value="GH"/>
</dbReference>
<dbReference type="Gene3D" id="3.40.50.1700">
    <property type="entry name" value="Glycoside hydrolase family 3 C-terminal domain"/>
    <property type="match status" value="1"/>
</dbReference>
<accession>M2QKW3</accession>
<evidence type="ECO:0000256" key="8">
    <source>
        <dbReference type="ARBA" id="ARBA00023277"/>
    </source>
</evidence>
<dbReference type="EC" id="3.2.1.21" evidence="4 11"/>
<evidence type="ECO:0000256" key="9">
    <source>
        <dbReference type="ARBA" id="ARBA00023295"/>
    </source>
</evidence>
<dbReference type="Gene3D" id="2.60.40.10">
    <property type="entry name" value="Immunoglobulins"/>
    <property type="match status" value="1"/>
</dbReference>
<dbReference type="InterPro" id="IPR050288">
    <property type="entry name" value="Cellulose_deg_GH3"/>
</dbReference>
<keyword evidence="10 11" id="KW-0624">Polysaccharide degradation</keyword>
<feature type="chain" id="PRO_5004023516" description="beta-glucosidase" evidence="12">
    <location>
        <begin position="26"/>
        <end position="966"/>
    </location>
</feature>
<dbReference type="InterPro" id="IPR036962">
    <property type="entry name" value="Glyco_hydro_3_N_sf"/>
</dbReference>
<keyword evidence="15" id="KW-1185">Reference proteome</keyword>
<dbReference type="GO" id="GO:0030245">
    <property type="term" value="P:cellulose catabolic process"/>
    <property type="evidence" value="ECO:0007669"/>
    <property type="project" value="UniProtKB-UniPathway"/>
</dbReference>
<dbReference type="Gene3D" id="3.20.20.300">
    <property type="entry name" value="Glycoside hydrolase, family 3, N-terminal domain"/>
    <property type="match status" value="1"/>
</dbReference>
<evidence type="ECO:0000256" key="3">
    <source>
        <dbReference type="ARBA" id="ARBA00005336"/>
    </source>
</evidence>
<dbReference type="InterPro" id="IPR002772">
    <property type="entry name" value="Glyco_hydro_3_C"/>
</dbReference>
<dbReference type="FunFam" id="3.40.50.1700:FF:000003">
    <property type="entry name" value="Probable beta-glucosidase"/>
    <property type="match status" value="1"/>
</dbReference>
<feature type="signal peptide" evidence="12">
    <location>
        <begin position="1"/>
        <end position="25"/>
    </location>
</feature>
<evidence type="ECO:0000259" key="13">
    <source>
        <dbReference type="SMART" id="SM01217"/>
    </source>
</evidence>
<dbReference type="InterPro" id="IPR001764">
    <property type="entry name" value="Glyco_hydro_3_N"/>
</dbReference>
<dbReference type="PANTHER" id="PTHR42715">
    <property type="entry name" value="BETA-GLUCOSIDASE"/>
    <property type="match status" value="1"/>
</dbReference>
<evidence type="ECO:0000313" key="14">
    <source>
        <dbReference type="EMBL" id="EMD32780.1"/>
    </source>
</evidence>
<organism evidence="14 15">
    <name type="scientific">Ceriporiopsis subvermispora (strain B)</name>
    <name type="common">White-rot fungus</name>
    <name type="synonym">Gelatoporia subvermispora</name>
    <dbReference type="NCBI Taxonomy" id="914234"/>
    <lineage>
        <taxon>Eukaryota</taxon>
        <taxon>Fungi</taxon>
        <taxon>Dikarya</taxon>
        <taxon>Basidiomycota</taxon>
        <taxon>Agaricomycotina</taxon>
        <taxon>Agaricomycetes</taxon>
        <taxon>Polyporales</taxon>
        <taxon>Gelatoporiaceae</taxon>
        <taxon>Gelatoporia</taxon>
    </lineage>
</organism>
<dbReference type="SUPFAM" id="SSF51445">
    <property type="entry name" value="(Trans)glycosidases"/>
    <property type="match status" value="1"/>
</dbReference>
<reference evidence="14 15" key="1">
    <citation type="journal article" date="2012" name="Proc. Natl. Acad. Sci. U.S.A.">
        <title>Comparative genomics of Ceriporiopsis subvermispora and Phanerochaete chrysosporium provide insight into selective ligninolysis.</title>
        <authorList>
            <person name="Fernandez-Fueyo E."/>
            <person name="Ruiz-Duenas F.J."/>
            <person name="Ferreira P."/>
            <person name="Floudas D."/>
            <person name="Hibbett D.S."/>
            <person name="Canessa P."/>
            <person name="Larrondo L.F."/>
            <person name="James T.Y."/>
            <person name="Seelenfreund D."/>
            <person name="Lobos S."/>
            <person name="Polanco R."/>
            <person name="Tello M."/>
            <person name="Honda Y."/>
            <person name="Watanabe T."/>
            <person name="Watanabe T."/>
            <person name="Ryu J.S."/>
            <person name="Kubicek C.P."/>
            <person name="Schmoll M."/>
            <person name="Gaskell J."/>
            <person name="Hammel K.E."/>
            <person name="St John F.J."/>
            <person name="Vanden Wymelenberg A."/>
            <person name="Sabat G."/>
            <person name="Splinter BonDurant S."/>
            <person name="Syed K."/>
            <person name="Yadav J.S."/>
            <person name="Doddapaneni H."/>
            <person name="Subramanian V."/>
            <person name="Lavin J.L."/>
            <person name="Oguiza J.A."/>
            <person name="Perez G."/>
            <person name="Pisabarro A.G."/>
            <person name="Ramirez L."/>
            <person name="Santoyo F."/>
            <person name="Master E."/>
            <person name="Coutinho P.M."/>
            <person name="Henrissat B."/>
            <person name="Lombard V."/>
            <person name="Magnuson J.K."/>
            <person name="Kuees U."/>
            <person name="Hori C."/>
            <person name="Igarashi K."/>
            <person name="Samejima M."/>
            <person name="Held B.W."/>
            <person name="Barry K.W."/>
            <person name="LaButti K.M."/>
            <person name="Lapidus A."/>
            <person name="Lindquist E.A."/>
            <person name="Lucas S.M."/>
            <person name="Riley R."/>
            <person name="Salamov A.A."/>
            <person name="Hoffmeister D."/>
            <person name="Schwenk D."/>
            <person name="Hadar Y."/>
            <person name="Yarden O."/>
            <person name="de Vries R.P."/>
            <person name="Wiebenga A."/>
            <person name="Stenlid J."/>
            <person name="Eastwood D."/>
            <person name="Grigoriev I.V."/>
            <person name="Berka R.M."/>
            <person name="Blanchette R.A."/>
            <person name="Kersten P."/>
            <person name="Martinez A.T."/>
            <person name="Vicuna R."/>
            <person name="Cullen D."/>
        </authorList>
    </citation>
    <scope>NUCLEOTIDE SEQUENCE [LARGE SCALE GENOMIC DNA]</scope>
    <source>
        <strain evidence="14 15">B</strain>
    </source>
</reference>
<evidence type="ECO:0000256" key="5">
    <source>
        <dbReference type="ARBA" id="ARBA00022801"/>
    </source>
</evidence>
<dbReference type="Pfam" id="PF00933">
    <property type="entry name" value="Glyco_hydro_3"/>
    <property type="match status" value="1"/>
</dbReference>
<dbReference type="SMART" id="SM01217">
    <property type="entry name" value="Fn3_like"/>
    <property type="match status" value="1"/>
</dbReference>
<dbReference type="EMBL" id="KB445809">
    <property type="protein sequence ID" value="EMD32780.1"/>
    <property type="molecule type" value="Genomic_DNA"/>
</dbReference>
<dbReference type="InterPro" id="IPR019800">
    <property type="entry name" value="Glyco_hydro_3_AS"/>
</dbReference>
<evidence type="ECO:0000256" key="10">
    <source>
        <dbReference type="ARBA" id="ARBA00023326"/>
    </source>
</evidence>
<dbReference type="HOGENOM" id="CLU_004542_2_3_1"/>
<keyword evidence="12" id="KW-0732">Signal</keyword>
<dbReference type="GO" id="GO:0008422">
    <property type="term" value="F:beta-glucosidase activity"/>
    <property type="evidence" value="ECO:0007669"/>
    <property type="project" value="UniProtKB-EC"/>
</dbReference>
<comment type="similarity">
    <text evidence="3 11">Belongs to the glycosyl hydrolase 3 family.</text>
</comment>
<dbReference type="Pfam" id="PF14310">
    <property type="entry name" value="Fn3-like"/>
    <property type="match status" value="1"/>
</dbReference>
<comment type="pathway">
    <text evidence="2 11">Glycan metabolism; cellulose degradation.</text>
</comment>
<keyword evidence="6" id="KW-0136">Cellulose degradation</keyword>
<feature type="domain" description="Fibronectin type III-like" evidence="13">
    <location>
        <begin position="887"/>
        <end position="955"/>
    </location>
</feature>
<dbReference type="UniPathway" id="UPA00696"/>
<gene>
    <name evidence="14" type="ORF">CERSUDRAFT_118496</name>
</gene>
<dbReference type="AlphaFoldDB" id="M2QKW3"/>
<evidence type="ECO:0000256" key="12">
    <source>
        <dbReference type="SAM" id="SignalP"/>
    </source>
</evidence>
<proteinExistence type="inferred from homology"/>
<dbReference type="STRING" id="914234.M2QKW3"/>
<evidence type="ECO:0000256" key="1">
    <source>
        <dbReference type="ARBA" id="ARBA00000448"/>
    </source>
</evidence>
<dbReference type="FunFam" id="3.20.20.300:FF:000002">
    <property type="entry name" value="Probable beta-glucosidase"/>
    <property type="match status" value="1"/>
</dbReference>
<evidence type="ECO:0000256" key="6">
    <source>
        <dbReference type="ARBA" id="ARBA00023001"/>
    </source>
</evidence>
<evidence type="ECO:0000256" key="7">
    <source>
        <dbReference type="ARBA" id="ARBA00023180"/>
    </source>
</evidence>
<dbReference type="PANTHER" id="PTHR42715:SF2">
    <property type="entry name" value="BETA-GLUCOSIDASE F-RELATED"/>
    <property type="match status" value="1"/>
</dbReference>
<keyword evidence="9 11" id="KW-0326">Glycosidase</keyword>
<dbReference type="Pfam" id="PF01915">
    <property type="entry name" value="Glyco_hydro_3_C"/>
    <property type="match status" value="1"/>
</dbReference>
<dbReference type="InterPro" id="IPR026891">
    <property type="entry name" value="Fn3-like"/>
</dbReference>
<dbReference type="PRINTS" id="PR00133">
    <property type="entry name" value="GLHYDRLASE3"/>
</dbReference>
<dbReference type="InterPro" id="IPR036881">
    <property type="entry name" value="Glyco_hydro_3_C_sf"/>
</dbReference>
<dbReference type="OrthoDB" id="416222at2759"/>
<evidence type="ECO:0000256" key="2">
    <source>
        <dbReference type="ARBA" id="ARBA00004987"/>
    </source>
</evidence>